<sequence>MGLSGFKLPADLNEEHGAVFLADGLFPLVGGQVRKAVLQLLRGDKKHVPVRAEGEGGVSLA</sequence>
<accession>A0A645HA08</accession>
<name>A0A645HA08_9ZZZZ</name>
<dbReference type="EMBL" id="VSSQ01084725">
    <property type="protein sequence ID" value="MPN32623.1"/>
    <property type="molecule type" value="Genomic_DNA"/>
</dbReference>
<proteinExistence type="predicted"/>
<organism evidence="1">
    <name type="scientific">bioreactor metagenome</name>
    <dbReference type="NCBI Taxonomy" id="1076179"/>
    <lineage>
        <taxon>unclassified sequences</taxon>
        <taxon>metagenomes</taxon>
        <taxon>ecological metagenomes</taxon>
    </lineage>
</organism>
<reference evidence="1" key="1">
    <citation type="submission" date="2019-08" db="EMBL/GenBank/DDBJ databases">
        <authorList>
            <person name="Kucharzyk K."/>
            <person name="Murdoch R.W."/>
            <person name="Higgins S."/>
            <person name="Loffler F."/>
        </authorList>
    </citation>
    <scope>NUCLEOTIDE SEQUENCE</scope>
</reference>
<comment type="caution">
    <text evidence="1">The sequence shown here is derived from an EMBL/GenBank/DDBJ whole genome shotgun (WGS) entry which is preliminary data.</text>
</comment>
<evidence type="ECO:0000313" key="1">
    <source>
        <dbReference type="EMBL" id="MPN32623.1"/>
    </source>
</evidence>
<dbReference type="AlphaFoldDB" id="A0A645HA08"/>
<gene>
    <name evidence="1" type="ORF">SDC9_180103</name>
</gene>
<protein>
    <submittedName>
        <fullName evidence="1">Uncharacterized protein</fullName>
    </submittedName>
</protein>